<organism evidence="1">
    <name type="scientific">Candidatus Methanophagaceae archaeon ANME-1 ERB6</name>
    <dbReference type="NCBI Taxonomy" id="2759912"/>
    <lineage>
        <taxon>Archaea</taxon>
        <taxon>Methanobacteriati</taxon>
        <taxon>Methanobacteriota</taxon>
        <taxon>Stenosarchaea group</taxon>
        <taxon>Methanomicrobia</taxon>
        <taxon>Candidatus Methanophagales</taxon>
        <taxon>Candidatus Methanophagaceae</taxon>
    </lineage>
</organism>
<dbReference type="AlphaFoldDB" id="A0A7G9YWH4"/>
<gene>
    <name evidence="1" type="ORF">CJELADDK_00037</name>
</gene>
<protein>
    <submittedName>
        <fullName evidence="1">Uncharacterized protein</fullName>
    </submittedName>
</protein>
<accession>A0A7G9YWH4</accession>
<name>A0A7G9YWH4_9EURY</name>
<proteinExistence type="predicted"/>
<reference evidence="1" key="1">
    <citation type="submission" date="2020-06" db="EMBL/GenBank/DDBJ databases">
        <title>Unique genomic features of the anaerobic methanotrophic archaea.</title>
        <authorList>
            <person name="Chadwick G.L."/>
            <person name="Skennerton C.T."/>
            <person name="Laso-Perez R."/>
            <person name="Leu A.O."/>
            <person name="Speth D.R."/>
            <person name="Yu H."/>
            <person name="Morgan-Lang C."/>
            <person name="Hatzenpichler R."/>
            <person name="Goudeau D."/>
            <person name="Malmstrom R."/>
            <person name="Brazelton W.J."/>
            <person name="Woyke T."/>
            <person name="Hallam S.J."/>
            <person name="Tyson G.W."/>
            <person name="Wegener G."/>
            <person name="Boetius A."/>
            <person name="Orphan V."/>
        </authorList>
    </citation>
    <scope>NUCLEOTIDE SEQUENCE</scope>
</reference>
<evidence type="ECO:0000313" key="1">
    <source>
        <dbReference type="EMBL" id="QNO52358.1"/>
    </source>
</evidence>
<dbReference type="EMBL" id="MT631508">
    <property type="protein sequence ID" value="QNO52358.1"/>
    <property type="molecule type" value="Genomic_DNA"/>
</dbReference>
<sequence length="145" mass="16486">MEEKDMGDIKPEDLAGVEVQFEVELDEEFPGYCSDCSVELEPVTINVRRGRFMILDVTAYKCPVCHKEFVDIDTGIKIDRVFDLLNAEEQKGYEISIVKSGKECTIVFPEELDKKISGKIDALLFQISDTEYLLKLPAENLSSRK</sequence>